<organism evidence="1 2">
    <name type="scientific">Smallanthus sonchifolius</name>
    <dbReference type="NCBI Taxonomy" id="185202"/>
    <lineage>
        <taxon>Eukaryota</taxon>
        <taxon>Viridiplantae</taxon>
        <taxon>Streptophyta</taxon>
        <taxon>Embryophyta</taxon>
        <taxon>Tracheophyta</taxon>
        <taxon>Spermatophyta</taxon>
        <taxon>Magnoliopsida</taxon>
        <taxon>eudicotyledons</taxon>
        <taxon>Gunneridae</taxon>
        <taxon>Pentapetalae</taxon>
        <taxon>asterids</taxon>
        <taxon>campanulids</taxon>
        <taxon>Asterales</taxon>
        <taxon>Asteraceae</taxon>
        <taxon>Asteroideae</taxon>
        <taxon>Heliantheae alliance</taxon>
        <taxon>Millerieae</taxon>
        <taxon>Smallanthus</taxon>
    </lineage>
</organism>
<evidence type="ECO:0000313" key="2">
    <source>
        <dbReference type="Proteomes" id="UP001056120"/>
    </source>
</evidence>
<gene>
    <name evidence="1" type="ORF">L1987_50690</name>
</gene>
<proteinExistence type="predicted"/>
<keyword evidence="2" id="KW-1185">Reference proteome</keyword>
<protein>
    <submittedName>
        <fullName evidence="1">Uncharacterized protein</fullName>
    </submittedName>
</protein>
<accession>A0ACB9EN66</accession>
<evidence type="ECO:0000313" key="1">
    <source>
        <dbReference type="EMBL" id="KAI3760297.1"/>
    </source>
</evidence>
<name>A0ACB9EN66_9ASTR</name>
<comment type="caution">
    <text evidence="1">The sequence shown here is derived from an EMBL/GenBank/DDBJ whole genome shotgun (WGS) entry which is preliminary data.</text>
</comment>
<dbReference type="Proteomes" id="UP001056120">
    <property type="component" value="Linkage Group LG17"/>
</dbReference>
<dbReference type="EMBL" id="CM042034">
    <property type="protein sequence ID" value="KAI3760297.1"/>
    <property type="molecule type" value="Genomic_DNA"/>
</dbReference>
<reference evidence="2" key="1">
    <citation type="journal article" date="2022" name="Mol. Ecol. Resour.">
        <title>The genomes of chicory, endive, great burdock and yacon provide insights into Asteraceae palaeo-polyploidization history and plant inulin production.</title>
        <authorList>
            <person name="Fan W."/>
            <person name="Wang S."/>
            <person name="Wang H."/>
            <person name="Wang A."/>
            <person name="Jiang F."/>
            <person name="Liu H."/>
            <person name="Zhao H."/>
            <person name="Xu D."/>
            <person name="Zhang Y."/>
        </authorList>
    </citation>
    <scope>NUCLEOTIDE SEQUENCE [LARGE SCALE GENOMIC DNA]</scope>
    <source>
        <strain evidence="2">cv. Yunnan</strain>
    </source>
</reference>
<sequence>MPYSPPVVGPPCRRYIHSARQHSAHRISLPKFSSVGIQFSSDLWYLEKVDLCVYSTDKWSGCKIAALLRQIHNVKFLTLNLEFVEPLISYMEQISLQCSPFSELKSLKIYPVYVRSDDEAHKKVNMSTKVINYMLDGSPSATFTLISYEEVKEKQQKAHALANAVEAQNLMARLHVTLEKEKTNIENNRTRMESLEEDTHEQGMAPVEKMQLHF</sequence>
<reference evidence="1 2" key="2">
    <citation type="journal article" date="2022" name="Mol. Ecol. Resour.">
        <title>The genomes of chicory, endive, great burdock and yacon provide insights into Asteraceae paleo-polyploidization history and plant inulin production.</title>
        <authorList>
            <person name="Fan W."/>
            <person name="Wang S."/>
            <person name="Wang H."/>
            <person name="Wang A."/>
            <person name="Jiang F."/>
            <person name="Liu H."/>
            <person name="Zhao H."/>
            <person name="Xu D."/>
            <person name="Zhang Y."/>
        </authorList>
    </citation>
    <scope>NUCLEOTIDE SEQUENCE [LARGE SCALE GENOMIC DNA]</scope>
    <source>
        <strain evidence="2">cv. Yunnan</strain>
        <tissue evidence="1">Leaves</tissue>
    </source>
</reference>